<protein>
    <submittedName>
        <fullName evidence="4">Site-specific integrase</fullName>
    </submittedName>
</protein>
<dbReference type="InterPro" id="IPR002104">
    <property type="entry name" value="Integrase_catalytic"/>
</dbReference>
<organism evidence="4 5">
    <name type="scientific">Nocardiopsis kunsanensis</name>
    <dbReference type="NCBI Taxonomy" id="141693"/>
    <lineage>
        <taxon>Bacteria</taxon>
        <taxon>Bacillati</taxon>
        <taxon>Actinomycetota</taxon>
        <taxon>Actinomycetes</taxon>
        <taxon>Streptosporangiales</taxon>
        <taxon>Nocardiopsidaceae</taxon>
        <taxon>Nocardiopsis</taxon>
    </lineage>
</organism>
<dbReference type="GO" id="GO:0003677">
    <property type="term" value="F:DNA binding"/>
    <property type="evidence" value="ECO:0007669"/>
    <property type="project" value="InterPro"/>
</dbReference>
<dbReference type="GO" id="GO:0015074">
    <property type="term" value="P:DNA integration"/>
    <property type="evidence" value="ECO:0007669"/>
    <property type="project" value="InterPro"/>
</dbReference>
<dbReference type="InterPro" id="IPR050090">
    <property type="entry name" value="Tyrosine_recombinase_XerCD"/>
</dbReference>
<dbReference type="GO" id="GO:0006310">
    <property type="term" value="P:DNA recombination"/>
    <property type="evidence" value="ECO:0007669"/>
    <property type="project" value="UniProtKB-KW"/>
</dbReference>
<dbReference type="SUPFAM" id="SSF56349">
    <property type="entry name" value="DNA breaking-rejoining enzymes"/>
    <property type="match status" value="1"/>
</dbReference>
<dbReference type="Proteomes" id="UP000654947">
    <property type="component" value="Unassembled WGS sequence"/>
</dbReference>
<dbReference type="AlphaFoldDB" id="A0A918XAV7"/>
<sequence>MPYSNDIDIYRLARKKRRRGHGVRWVVAGREFSKWFTTEALADNERSMLKQAAKKGESFCTETGQPESVAREMKALTVYDLACEYTDLKWAKAAAKTRQGTSEALAILVPALVKSTRGMPDPQLLRDSLYQWAFHSERRQAGPPPGEFESPLTWIRAASLKVTDLDAPGRRSELIRKALDALATRTDGRPAAAKTVARKRAALSGLLNYAVERDIFPASPLTKVKWDLPKASDQVDRRRLPGPALLRRLLDTALVERPDLAAFYGCAYYAMMRPGEIVALTRESCASLPKEGWGLLSFEGSSPRAGSGWTDSGETHDKRQLKHRAEREVRNVPIPPKLVALLQRHLDEHVDPGQSHLFRGKRGGPLSESTYGRVWQQIRKRVLSPGQFERGLAGRVYDLRAAGITVGLNGGVPVPELAQRAGHSPAVLLRVYAGCLDGDETLWNARLEAAFEGLAPISSKTGQTPDFGL</sequence>
<feature type="region of interest" description="Disordered" evidence="2">
    <location>
        <begin position="304"/>
        <end position="325"/>
    </location>
</feature>
<evidence type="ECO:0000313" key="5">
    <source>
        <dbReference type="Proteomes" id="UP000654947"/>
    </source>
</evidence>
<dbReference type="EMBL" id="BMXL01000007">
    <property type="protein sequence ID" value="GHD23362.1"/>
    <property type="molecule type" value="Genomic_DNA"/>
</dbReference>
<keyword evidence="5" id="KW-1185">Reference proteome</keyword>
<dbReference type="InterPro" id="IPR011010">
    <property type="entry name" value="DNA_brk_join_enz"/>
</dbReference>
<gene>
    <name evidence="4" type="ORF">GCM10007147_18490</name>
</gene>
<keyword evidence="1" id="KW-0233">DNA recombination</keyword>
<dbReference type="PANTHER" id="PTHR30349:SF64">
    <property type="entry name" value="PROPHAGE INTEGRASE INTD-RELATED"/>
    <property type="match status" value="1"/>
</dbReference>
<accession>A0A918XAV7</accession>
<dbReference type="PROSITE" id="PS51898">
    <property type="entry name" value="TYR_RECOMBINASE"/>
    <property type="match status" value="1"/>
</dbReference>
<evidence type="ECO:0000256" key="1">
    <source>
        <dbReference type="ARBA" id="ARBA00023172"/>
    </source>
</evidence>
<reference evidence="4 5" key="1">
    <citation type="journal article" date="2014" name="Int. J. Syst. Evol. Microbiol.">
        <title>Complete genome sequence of Corynebacterium casei LMG S-19264T (=DSM 44701T), isolated from a smear-ripened cheese.</title>
        <authorList>
            <consortium name="US DOE Joint Genome Institute (JGI-PGF)"/>
            <person name="Walter F."/>
            <person name="Albersmeier A."/>
            <person name="Kalinowski J."/>
            <person name="Ruckert C."/>
        </authorList>
    </citation>
    <scope>NUCLEOTIDE SEQUENCE [LARGE SCALE GENOMIC DNA]</scope>
    <source>
        <strain evidence="4 5">KCTC 19473</strain>
    </source>
</reference>
<feature type="compositionally biased region" description="Basic and acidic residues" evidence="2">
    <location>
        <begin position="313"/>
        <end position="325"/>
    </location>
</feature>
<proteinExistence type="predicted"/>
<comment type="caution">
    <text evidence="4">The sequence shown here is derived from an EMBL/GenBank/DDBJ whole genome shotgun (WGS) entry which is preliminary data.</text>
</comment>
<evidence type="ECO:0000259" key="3">
    <source>
        <dbReference type="PROSITE" id="PS51898"/>
    </source>
</evidence>
<feature type="domain" description="Tyr recombinase" evidence="3">
    <location>
        <begin position="235"/>
        <end position="447"/>
    </location>
</feature>
<dbReference type="RefSeq" id="WP_193517751.1">
    <property type="nucleotide sequence ID" value="NZ_BMXL01000007.1"/>
</dbReference>
<dbReference type="InterPro" id="IPR013762">
    <property type="entry name" value="Integrase-like_cat_sf"/>
</dbReference>
<dbReference type="Gene3D" id="1.10.443.10">
    <property type="entry name" value="Intergrase catalytic core"/>
    <property type="match status" value="1"/>
</dbReference>
<dbReference type="PANTHER" id="PTHR30349">
    <property type="entry name" value="PHAGE INTEGRASE-RELATED"/>
    <property type="match status" value="1"/>
</dbReference>
<evidence type="ECO:0000256" key="2">
    <source>
        <dbReference type="SAM" id="MobiDB-lite"/>
    </source>
</evidence>
<name>A0A918XAV7_9ACTN</name>
<evidence type="ECO:0000313" key="4">
    <source>
        <dbReference type="EMBL" id="GHD23362.1"/>
    </source>
</evidence>